<evidence type="ECO:0000259" key="7">
    <source>
        <dbReference type="Pfam" id="PF09335"/>
    </source>
</evidence>
<name>A0AA41YLF1_9PROT</name>
<feature type="transmembrane region" description="Helical" evidence="6">
    <location>
        <begin position="204"/>
        <end position="221"/>
    </location>
</feature>
<evidence type="ECO:0000256" key="6">
    <source>
        <dbReference type="RuleBase" id="RU366058"/>
    </source>
</evidence>
<feature type="domain" description="VTT" evidence="7">
    <location>
        <begin position="66"/>
        <end position="182"/>
    </location>
</feature>
<comment type="caution">
    <text evidence="8">The sequence shown here is derived from an EMBL/GenBank/DDBJ whole genome shotgun (WGS) entry which is preliminary data.</text>
</comment>
<dbReference type="Proteomes" id="UP001165679">
    <property type="component" value="Unassembled WGS sequence"/>
</dbReference>
<feature type="transmembrane region" description="Helical" evidence="6">
    <location>
        <begin position="162"/>
        <end position="184"/>
    </location>
</feature>
<reference evidence="8" key="1">
    <citation type="submission" date="2022-09" db="EMBL/GenBank/DDBJ databases">
        <title>Rhodovastum sp. nov. RN2-1 isolated from soil in Seongnam, South Korea.</title>
        <authorList>
            <person name="Le N.T."/>
        </authorList>
    </citation>
    <scope>NUCLEOTIDE SEQUENCE</scope>
    <source>
        <strain evidence="8">RN2-1</strain>
    </source>
</reference>
<dbReference type="AlphaFoldDB" id="A0AA41YLF1"/>
<feature type="transmembrane region" description="Helical" evidence="6">
    <location>
        <begin position="130"/>
        <end position="150"/>
    </location>
</feature>
<keyword evidence="3 6" id="KW-0812">Transmembrane</keyword>
<keyword evidence="9" id="KW-1185">Reference proteome</keyword>
<feature type="transmembrane region" description="Helical" evidence="6">
    <location>
        <begin position="77"/>
        <end position="103"/>
    </location>
</feature>
<sequence length="229" mass="23728">MRRFWPLLPVLLVVAGAYALGLQHELNWATLAARHAMLRALVAAHPLAACLAFVATYATAVAVSFPGAVVLTVAGGLLFGTALGALLTVTGATTGSVLIFLAARTALAPLLAARAGPFLDRFRSGLQRDAFSYILAMRLIPVIPFWLVNLAPALLGVRLAPFAAATCIGIIPATTVFASLGAGIGDVLAAGGRPDLTVILSPPVLLPLLGLATLSLLPVAWRRWKGQNV</sequence>
<dbReference type="PANTHER" id="PTHR12677:SF59">
    <property type="entry name" value="GOLGI APPARATUS MEMBRANE PROTEIN TVP38-RELATED"/>
    <property type="match status" value="1"/>
</dbReference>
<gene>
    <name evidence="8" type="ORF">OL599_09530</name>
</gene>
<dbReference type="InterPro" id="IPR015414">
    <property type="entry name" value="TMEM64"/>
</dbReference>
<proteinExistence type="inferred from homology"/>
<keyword evidence="2 6" id="KW-1003">Cell membrane</keyword>
<evidence type="ECO:0000256" key="4">
    <source>
        <dbReference type="ARBA" id="ARBA00022989"/>
    </source>
</evidence>
<keyword evidence="4 6" id="KW-1133">Transmembrane helix</keyword>
<comment type="subcellular location">
    <subcellularLocation>
        <location evidence="1 6">Cell membrane</location>
        <topology evidence="1 6">Multi-pass membrane protein</topology>
    </subcellularLocation>
</comment>
<evidence type="ECO:0000313" key="8">
    <source>
        <dbReference type="EMBL" id="MCW3474825.1"/>
    </source>
</evidence>
<feature type="transmembrane region" description="Helical" evidence="6">
    <location>
        <begin position="43"/>
        <end position="65"/>
    </location>
</feature>
<dbReference type="PANTHER" id="PTHR12677">
    <property type="entry name" value="GOLGI APPARATUS MEMBRANE PROTEIN TVP38-RELATED"/>
    <property type="match status" value="1"/>
</dbReference>
<organism evidence="8 9">
    <name type="scientific">Limobrevibacterium gyesilva</name>
    <dbReference type="NCBI Taxonomy" id="2991712"/>
    <lineage>
        <taxon>Bacteria</taxon>
        <taxon>Pseudomonadati</taxon>
        <taxon>Pseudomonadota</taxon>
        <taxon>Alphaproteobacteria</taxon>
        <taxon>Acetobacterales</taxon>
        <taxon>Acetobacteraceae</taxon>
        <taxon>Limobrevibacterium</taxon>
    </lineage>
</organism>
<evidence type="ECO:0000256" key="2">
    <source>
        <dbReference type="ARBA" id="ARBA00022475"/>
    </source>
</evidence>
<comment type="similarity">
    <text evidence="6">Belongs to the TVP38/TMEM64 family.</text>
</comment>
<protein>
    <recommendedName>
        <fullName evidence="6">TVP38/TMEM64 family membrane protein</fullName>
    </recommendedName>
</protein>
<evidence type="ECO:0000313" key="9">
    <source>
        <dbReference type="Proteomes" id="UP001165679"/>
    </source>
</evidence>
<keyword evidence="5 6" id="KW-0472">Membrane</keyword>
<evidence type="ECO:0000256" key="3">
    <source>
        <dbReference type="ARBA" id="ARBA00022692"/>
    </source>
</evidence>
<dbReference type="InterPro" id="IPR032816">
    <property type="entry name" value="VTT_dom"/>
</dbReference>
<dbReference type="GO" id="GO:0005886">
    <property type="term" value="C:plasma membrane"/>
    <property type="evidence" value="ECO:0007669"/>
    <property type="project" value="UniProtKB-SubCell"/>
</dbReference>
<reference evidence="8" key="2">
    <citation type="submission" date="2022-10" db="EMBL/GenBank/DDBJ databases">
        <authorList>
            <person name="Trinh H.N."/>
        </authorList>
    </citation>
    <scope>NUCLEOTIDE SEQUENCE</scope>
    <source>
        <strain evidence="8">RN2-1</strain>
    </source>
</reference>
<dbReference type="Pfam" id="PF09335">
    <property type="entry name" value="VTT_dom"/>
    <property type="match status" value="1"/>
</dbReference>
<accession>A0AA41YLF1</accession>
<dbReference type="EMBL" id="JAPDNT010000005">
    <property type="protein sequence ID" value="MCW3474825.1"/>
    <property type="molecule type" value="Genomic_DNA"/>
</dbReference>
<evidence type="ECO:0000256" key="1">
    <source>
        <dbReference type="ARBA" id="ARBA00004651"/>
    </source>
</evidence>
<evidence type="ECO:0000256" key="5">
    <source>
        <dbReference type="ARBA" id="ARBA00023136"/>
    </source>
</evidence>